<dbReference type="AlphaFoldDB" id="A0A2R5EVD2"/>
<feature type="compositionally biased region" description="Basic and acidic residues" evidence="1">
    <location>
        <begin position="140"/>
        <end position="154"/>
    </location>
</feature>
<evidence type="ECO:0000313" key="4">
    <source>
        <dbReference type="Proteomes" id="UP000245202"/>
    </source>
</evidence>
<feature type="transmembrane region" description="Helical" evidence="2">
    <location>
        <begin position="37"/>
        <end position="58"/>
    </location>
</feature>
<gene>
    <name evidence="3" type="ORF">PAT3040_04276</name>
</gene>
<evidence type="ECO:0000313" key="3">
    <source>
        <dbReference type="EMBL" id="GBG09619.1"/>
    </source>
</evidence>
<keyword evidence="2" id="KW-0812">Transmembrane</keyword>
<name>A0A2R5EVD2_9BACL</name>
<keyword evidence="2" id="KW-1133">Transmembrane helix</keyword>
<feature type="transmembrane region" description="Helical" evidence="2">
    <location>
        <begin position="6"/>
        <end position="25"/>
    </location>
</feature>
<keyword evidence="2" id="KW-0472">Membrane</keyword>
<feature type="compositionally biased region" description="Polar residues" evidence="1">
    <location>
        <begin position="98"/>
        <end position="111"/>
    </location>
</feature>
<evidence type="ECO:0000256" key="2">
    <source>
        <dbReference type="SAM" id="Phobius"/>
    </source>
</evidence>
<keyword evidence="4" id="KW-1185">Reference proteome</keyword>
<evidence type="ECO:0000256" key="1">
    <source>
        <dbReference type="SAM" id="MobiDB-lite"/>
    </source>
</evidence>
<proteinExistence type="predicted"/>
<dbReference type="EMBL" id="BDQX01000243">
    <property type="protein sequence ID" value="GBG09619.1"/>
    <property type="molecule type" value="Genomic_DNA"/>
</dbReference>
<dbReference type="RefSeq" id="WP_108994313.1">
    <property type="nucleotide sequence ID" value="NZ_BDQX01000243.1"/>
</dbReference>
<feature type="region of interest" description="Disordered" evidence="1">
    <location>
        <begin position="61"/>
        <end position="154"/>
    </location>
</feature>
<dbReference type="Proteomes" id="UP000245202">
    <property type="component" value="Unassembled WGS sequence"/>
</dbReference>
<organism evidence="3 4">
    <name type="scientific">Paenibacillus agaridevorans</name>
    <dbReference type="NCBI Taxonomy" id="171404"/>
    <lineage>
        <taxon>Bacteria</taxon>
        <taxon>Bacillati</taxon>
        <taxon>Bacillota</taxon>
        <taxon>Bacilli</taxon>
        <taxon>Bacillales</taxon>
        <taxon>Paenibacillaceae</taxon>
        <taxon>Paenibacillus</taxon>
    </lineage>
</organism>
<accession>A0A2R5EVD2</accession>
<comment type="caution">
    <text evidence="3">The sequence shown here is derived from an EMBL/GenBank/DDBJ whole genome shotgun (WGS) entry which is preliminary data.</text>
</comment>
<reference evidence="3 4" key="1">
    <citation type="submission" date="2017-08" db="EMBL/GenBank/DDBJ databases">
        <title>Substantial Increase in Enzyme Production by Combined Drug-Resistance Mutations in Paenibacillus agaridevorans.</title>
        <authorList>
            <person name="Tanaka Y."/>
            <person name="Funane K."/>
            <person name="Hosaka T."/>
            <person name="Shiwa Y."/>
            <person name="Fujita N."/>
            <person name="Miyazaki T."/>
            <person name="Yoshikawa H."/>
            <person name="Murakami K."/>
            <person name="Kasahara K."/>
            <person name="Inaoka T."/>
            <person name="Hiraga Y."/>
            <person name="Ochi K."/>
        </authorList>
    </citation>
    <scope>NUCLEOTIDE SEQUENCE [LARGE SCALE GENOMIC DNA]</scope>
    <source>
        <strain evidence="3 4">T-3040</strain>
    </source>
</reference>
<feature type="compositionally biased region" description="Basic and acidic residues" evidence="1">
    <location>
        <begin position="74"/>
        <end position="86"/>
    </location>
</feature>
<protein>
    <submittedName>
        <fullName evidence="3">Uncharacterized protein</fullName>
    </submittedName>
</protein>
<sequence length="154" mass="16392">MLGSWRWNVGFGIAGVGLTVIFSLGNNPMSVILMRSLYAFVAFFVVAFAARFVLGVILQPPAIPMGPSEEEAEDPRGAEMDLRTPDESDDLNQLLKAQLQQGASSSPQPATQPVKEGANEGASSFKPLSPPQLVSTAGKQPEELAKAVRHLTGE</sequence>